<dbReference type="AlphaFoldDB" id="A0A242K5B4"/>
<dbReference type="EMBL" id="CP147247">
    <property type="protein sequence ID" value="WYJ90261.1"/>
    <property type="molecule type" value="Genomic_DNA"/>
</dbReference>
<evidence type="ECO:0000313" key="2">
    <source>
        <dbReference type="EMBL" id="WYJ90261.1"/>
    </source>
</evidence>
<dbReference type="GO" id="GO:0010181">
    <property type="term" value="F:FMN binding"/>
    <property type="evidence" value="ECO:0007669"/>
    <property type="project" value="InterPro"/>
</dbReference>
<evidence type="ECO:0000313" key="3">
    <source>
        <dbReference type="Proteomes" id="UP000195141"/>
    </source>
</evidence>
<evidence type="ECO:0000313" key="1">
    <source>
        <dbReference type="EMBL" id="OTP14708.1"/>
    </source>
</evidence>
<name>A0A242K5B4_9ENTE</name>
<sequence>MMKIVYFSVTGQTRRFIKKLDLPAYEIEPANPFFEINEPFLLIVPTYDIEITEVVNDFLDHKNNKEYLRGVAGGGNRNFADLFVYTAKDIARDYHVPLVFSFEFSGTSEDVESFKKVVSEFESERN</sequence>
<dbReference type="Pfam" id="PF07972">
    <property type="entry name" value="Flavodoxin_NdrI"/>
    <property type="match status" value="1"/>
</dbReference>
<dbReference type="InterPro" id="IPR004465">
    <property type="entry name" value="RNR_NrdI"/>
</dbReference>
<protein>
    <submittedName>
        <fullName evidence="1">NrdI protein</fullName>
    </submittedName>
</protein>
<accession>A0A242K5B4</accession>
<dbReference type="EMBL" id="NGMM01000004">
    <property type="protein sequence ID" value="OTP14708.1"/>
    <property type="molecule type" value="Genomic_DNA"/>
</dbReference>
<reference evidence="2" key="3">
    <citation type="submission" date="2024-03" db="EMBL/GenBank/DDBJ databases">
        <title>The Genome Sequence of Enterococcus sp. DIV0242b.</title>
        <authorList>
            <consortium name="The Broad Institute Genomics Platform"/>
            <consortium name="The Broad Institute Microbial Omics Core"/>
            <consortium name="The Broad Institute Genomic Center for Infectious Diseases"/>
            <person name="Earl A."/>
            <person name="Manson A."/>
            <person name="Gilmore M."/>
            <person name="Schwartman J."/>
            <person name="Shea T."/>
            <person name="Abouelleil A."/>
            <person name="Cao P."/>
            <person name="Chapman S."/>
            <person name="Cusick C."/>
            <person name="Young S."/>
            <person name="Neafsey D."/>
            <person name="Nusbaum C."/>
            <person name="Birren B."/>
        </authorList>
    </citation>
    <scope>NUCLEOTIDE SEQUENCE</scope>
    <source>
        <strain evidence="2">9E7_DIV0242</strain>
    </source>
</reference>
<dbReference type="Gene3D" id="3.40.50.360">
    <property type="match status" value="1"/>
</dbReference>
<gene>
    <name evidence="2" type="ORF">A5888_002018</name>
    <name evidence="1" type="ORF">A5888_002809</name>
</gene>
<dbReference type="PIRSF" id="PIRSF005087">
    <property type="entry name" value="NrdI"/>
    <property type="match status" value="1"/>
</dbReference>
<proteinExistence type="predicted"/>
<dbReference type="NCBIfam" id="TIGR00333">
    <property type="entry name" value="nrdI"/>
    <property type="match status" value="1"/>
</dbReference>
<dbReference type="PANTHER" id="PTHR37297">
    <property type="entry name" value="PROTEIN NRDI"/>
    <property type="match status" value="1"/>
</dbReference>
<reference evidence="1" key="1">
    <citation type="submission" date="2017-05" db="EMBL/GenBank/DDBJ databases">
        <title>The Genome Sequence of Enterococcus sp. 9E7_DIV0242.</title>
        <authorList>
            <consortium name="The Broad Institute Genomics Platform"/>
            <consortium name="The Broad Institute Genomic Center for Infectious Diseases"/>
            <person name="Earl A."/>
            <person name="Manson A."/>
            <person name="Schwartman J."/>
            <person name="Gilmore M."/>
            <person name="Abouelleil A."/>
            <person name="Cao P."/>
            <person name="Chapman S."/>
            <person name="Cusick C."/>
            <person name="Shea T."/>
            <person name="Young S."/>
            <person name="Neafsey D."/>
            <person name="Nusbaum C."/>
            <person name="Birren B."/>
        </authorList>
    </citation>
    <scope>NUCLEOTIDE SEQUENCE [LARGE SCALE GENOMIC DNA]</scope>
    <source>
        <strain evidence="1">9E7_DIV0242</strain>
    </source>
</reference>
<reference evidence="2" key="2">
    <citation type="submission" date="2017-05" db="EMBL/GenBank/DDBJ databases">
        <authorList>
            <consortium name="The Broad Institute Genomics Platform"/>
            <consortium name="The Broad Institute Genomic Center for Infectious Diseases"/>
            <person name="Earl A."/>
            <person name="Manson A."/>
            <person name="Schwartman J."/>
            <person name="Gilmore M."/>
            <person name="Abouelleil A."/>
            <person name="Cao P."/>
            <person name="Chapman S."/>
            <person name="Cusick C."/>
            <person name="Shea T."/>
            <person name="Young S."/>
            <person name="Neafsey D."/>
            <person name="Nusbaum C."/>
            <person name="Birren B."/>
        </authorList>
    </citation>
    <scope>NUCLEOTIDE SEQUENCE</scope>
    <source>
        <strain evidence="2">9E7_DIV0242</strain>
    </source>
</reference>
<keyword evidence="3" id="KW-1185">Reference proteome</keyword>
<organism evidence="1">
    <name type="scientific">Candidatus Enterococcus clewellii</name>
    <dbReference type="NCBI Taxonomy" id="1834193"/>
    <lineage>
        <taxon>Bacteria</taxon>
        <taxon>Bacillati</taxon>
        <taxon>Bacillota</taxon>
        <taxon>Bacilli</taxon>
        <taxon>Lactobacillales</taxon>
        <taxon>Enterococcaceae</taxon>
        <taxon>Enterococcus</taxon>
    </lineage>
</organism>
<dbReference type="Proteomes" id="UP000195141">
    <property type="component" value="Chromosome"/>
</dbReference>
<dbReference type="PANTHER" id="PTHR37297:SF1">
    <property type="entry name" value="PROTEIN NRDI"/>
    <property type="match status" value="1"/>
</dbReference>
<dbReference type="InterPro" id="IPR029039">
    <property type="entry name" value="Flavoprotein-like_sf"/>
</dbReference>
<dbReference type="SUPFAM" id="SSF52218">
    <property type="entry name" value="Flavoproteins"/>
    <property type="match status" value="1"/>
</dbReference>